<dbReference type="PATRIC" id="fig|1218565.3.peg.1841"/>
<proteinExistence type="predicted"/>
<evidence type="ECO:0000313" key="1">
    <source>
        <dbReference type="EMBL" id="EMJ95645.1"/>
    </source>
</evidence>
<accession>M6DAS7</accession>
<evidence type="ECO:0000313" key="2">
    <source>
        <dbReference type="Proteomes" id="UP000011988"/>
    </source>
</evidence>
<gene>
    <name evidence="1" type="ORF">LEP1GSC194_0893</name>
</gene>
<sequence>MVLGIHSCKKETEKGKLISNYVGLGRKTGFESLKKSILIDLLA</sequence>
<dbReference type="EMBL" id="ANIK01000034">
    <property type="protein sequence ID" value="EMJ95645.1"/>
    <property type="molecule type" value="Genomic_DNA"/>
</dbReference>
<reference evidence="1 2" key="1">
    <citation type="submission" date="2013-01" db="EMBL/GenBank/DDBJ databases">
        <authorList>
            <person name="Harkins D.M."/>
            <person name="Durkin A.S."/>
            <person name="Brinkac L.M."/>
            <person name="Haft D.H."/>
            <person name="Selengut J.D."/>
            <person name="Sanka R."/>
            <person name="DePew J."/>
            <person name="Purushe J."/>
            <person name="Galloway R.L."/>
            <person name="Vinetz J.M."/>
            <person name="Sutton G.G."/>
            <person name="Nierman W.C."/>
            <person name="Fouts D.E."/>
        </authorList>
    </citation>
    <scope>NUCLEOTIDE SEQUENCE [LARGE SCALE GENOMIC DNA]</scope>
    <source>
        <strain evidence="1 2">79601</strain>
    </source>
</reference>
<dbReference type="AlphaFoldDB" id="M6DAS7"/>
<comment type="caution">
    <text evidence="1">The sequence shown here is derived from an EMBL/GenBank/DDBJ whole genome shotgun (WGS) entry which is preliminary data.</text>
</comment>
<name>M6DAS7_9LEPT</name>
<protein>
    <submittedName>
        <fullName evidence="1">Uncharacterized protein</fullName>
    </submittedName>
</protein>
<organism evidence="1 2">
    <name type="scientific">Leptospira alstonii serovar Sichuan str. 79601</name>
    <dbReference type="NCBI Taxonomy" id="1218565"/>
    <lineage>
        <taxon>Bacteria</taxon>
        <taxon>Pseudomonadati</taxon>
        <taxon>Spirochaetota</taxon>
        <taxon>Spirochaetia</taxon>
        <taxon>Leptospirales</taxon>
        <taxon>Leptospiraceae</taxon>
        <taxon>Leptospira</taxon>
    </lineage>
</organism>
<dbReference type="Proteomes" id="UP000011988">
    <property type="component" value="Unassembled WGS sequence"/>
</dbReference>